<dbReference type="Proteomes" id="UP000683360">
    <property type="component" value="Unassembled WGS sequence"/>
</dbReference>
<evidence type="ECO:0000256" key="1">
    <source>
        <dbReference type="SAM" id="MobiDB-lite"/>
    </source>
</evidence>
<gene>
    <name evidence="3" type="ORF">MEDL_53440</name>
</gene>
<evidence type="ECO:0000259" key="2">
    <source>
        <dbReference type="Pfam" id="PF21787"/>
    </source>
</evidence>
<reference evidence="3" key="1">
    <citation type="submission" date="2021-03" db="EMBL/GenBank/DDBJ databases">
        <authorList>
            <person name="Bekaert M."/>
        </authorList>
    </citation>
    <scope>NUCLEOTIDE SEQUENCE</scope>
</reference>
<dbReference type="Gene3D" id="2.120.10.30">
    <property type="entry name" value="TolB, C-terminal domain"/>
    <property type="match status" value="1"/>
</dbReference>
<feature type="domain" description="Transposable element P transposase-like RNase H" evidence="2">
    <location>
        <begin position="467"/>
        <end position="548"/>
    </location>
</feature>
<dbReference type="InterPro" id="IPR011042">
    <property type="entry name" value="6-blade_b-propeller_TolB-like"/>
</dbReference>
<dbReference type="EMBL" id="CAJPWZ010002580">
    <property type="protein sequence ID" value="CAG2241202.1"/>
    <property type="molecule type" value="Genomic_DNA"/>
</dbReference>
<feature type="compositionally biased region" description="Polar residues" evidence="1">
    <location>
        <begin position="1404"/>
        <end position="1416"/>
    </location>
</feature>
<organism evidence="3 4">
    <name type="scientific">Mytilus edulis</name>
    <name type="common">Blue mussel</name>
    <dbReference type="NCBI Taxonomy" id="6550"/>
    <lineage>
        <taxon>Eukaryota</taxon>
        <taxon>Metazoa</taxon>
        <taxon>Spiralia</taxon>
        <taxon>Lophotrochozoa</taxon>
        <taxon>Mollusca</taxon>
        <taxon>Bivalvia</taxon>
        <taxon>Autobranchia</taxon>
        <taxon>Pteriomorphia</taxon>
        <taxon>Mytilida</taxon>
        <taxon>Mytiloidea</taxon>
        <taxon>Mytilidae</taxon>
        <taxon>Mytilinae</taxon>
        <taxon>Mytilus</taxon>
    </lineage>
</organism>
<sequence>MTEDSITISIRTLLLFHKDENSLPFLKEKTNIVLDSENFTELNKFKKYVVNFCGINESACEKGMGRNVYTKLGRQYKDDKGKVENFSINTQQQWDHEKTFLQSERSNLIVSVTPQIVVFKKKTPIIQIIVNNDETTTSEQRCRKRKTEVQDNKMIKECGNSVAVNEITVECGICQKKYKVEADRSIASKVSYFRRKHFDACTGKSNCKSICEKENNQMKSAIASWLTRPSKQDETTANAMSDDSDIDTDLIVTPSDGINLITDDISRDPDIDVSKSLTFVDDENTNSTIQASDCEQVHDLESLDSDLNLSDDCESSDNDSETQFCPINITQADPLCIELNELISNGTISRNSIFYKHNYDVVHRFFEPRHPYDLDVLEFHNSIEYLGGRKTANFLRGPMYHGQGSGTPNDITKHRMNLGGPHRSARQSAKAGYTTSSGVIGSLLLTFSLLLQKTDGIQPFIENKTIKVYPVSMAIDGTALKAAFEVDERTKKVVGCVDDYDIAYVKNNPNPSPDELKSKIVTEAVVFYLISICNKLSMPIAVYYLSKSGKTGIFMKELFLNSIMKCQICFNCLKGLQTQDGVIKEFGCCISVCQRCIQNGAVCEQCHKDGQISIQPSLRACTKCVESGKLCTKCSVFIITTDCESGNKAALQSIQQEIKEGTASPSISELSVLPDCVHVGKSVKCSFANWYLLLGNERANLSIIHTLRNDCNPDVKKKMRKLLTVDCVRNKDRMDVASVIKLSSNELLDVLKEVGMVVHNLIPDRFRPTEDNKPGMYPHPIAVDCDGLGNFVFLNYDPMTKTTKLVKARLHNPVQVKIIKNDLKDCRSVVLESGICYVCQRDLNVLVFGIGKDIGIQLKSHRSKVSLTTLAREFGLNLDGTANTIRERIQQHINNTKLTRPSKDVLNGSDIVRPSVLATAGDDLMLCSSDVFKSLYEMAISKDGVGLVCQTTKKLDYPVGVHSVLCMCYSHGLLYISWKGRSAESGGLISINLESLSIIHIFENQSNICSEISSVSIYKDGLVFGDIGERKLKCFSRDGVMSVIAGSGLDGCSTGSAELSSFGQIMGIAVEFGTNIYVTDAKYGEIKLVTTVSETERFLFHLQKIYAAFSIHEKGASVHHYNPNESLQMVQQSVQYFLQLVANVKRIGNIEKHTNGSEGTISKQTMDSLVMMEDQLIRFCQVLSSNPLYLADMSSCLTTVVENLHALSHVKQSLPTKLQYSRDFGIIFRESVKRITQWAAHYYTNETSYYPVPDTIMHLQNIPSLDRPTTQFASKNELSLLHTWANTHGKCVRQRTVRLETTAYKCGTLPLNMYESNKTTPGTSITFKDGDANISDQYSSESDDESDKDDEQSGVDLQTPNTFSRSKTSSGTQINFKDGDANISDQYSSESDDDNDNDDEQSGVDFQTQNTSSRSNHTSRDLETITNRTVSRSGRTLRISSRLADYL</sequence>
<name>A0A8S3U6G2_MYTED</name>
<dbReference type="InterPro" id="IPR048365">
    <property type="entry name" value="TNP-like_RNaseH_N"/>
</dbReference>
<protein>
    <recommendedName>
        <fullName evidence="2">Transposable element P transposase-like RNase H domain-containing protein</fullName>
    </recommendedName>
</protein>
<evidence type="ECO:0000313" key="3">
    <source>
        <dbReference type="EMBL" id="CAG2241202.1"/>
    </source>
</evidence>
<accession>A0A8S3U6G2</accession>
<keyword evidence="4" id="KW-1185">Reference proteome</keyword>
<comment type="caution">
    <text evidence="3">The sequence shown here is derived from an EMBL/GenBank/DDBJ whole genome shotgun (WGS) entry which is preliminary data.</text>
</comment>
<feature type="compositionally biased region" description="Acidic residues" evidence="1">
    <location>
        <begin position="1341"/>
        <end position="1353"/>
    </location>
</feature>
<feature type="compositionally biased region" description="Polar residues" evidence="1">
    <location>
        <begin position="1355"/>
        <end position="1375"/>
    </location>
</feature>
<dbReference type="Pfam" id="PF21787">
    <property type="entry name" value="TNP-like_RNaseH_N"/>
    <property type="match status" value="1"/>
</dbReference>
<dbReference type="OrthoDB" id="5986095at2759"/>
<feature type="compositionally biased region" description="Polar residues" evidence="1">
    <location>
        <begin position="1314"/>
        <end position="1326"/>
    </location>
</feature>
<feature type="compositionally biased region" description="Acidic residues" evidence="1">
    <location>
        <begin position="1390"/>
        <end position="1402"/>
    </location>
</feature>
<evidence type="ECO:0000313" key="4">
    <source>
        <dbReference type="Proteomes" id="UP000683360"/>
    </source>
</evidence>
<feature type="region of interest" description="Disordered" evidence="1">
    <location>
        <begin position="229"/>
        <end position="248"/>
    </location>
</feature>
<proteinExistence type="predicted"/>
<feature type="region of interest" description="Disordered" evidence="1">
    <location>
        <begin position="1312"/>
        <end position="1429"/>
    </location>
</feature>